<proteinExistence type="predicted"/>
<evidence type="ECO:0000313" key="2">
    <source>
        <dbReference type="EMBL" id="MED6131754.1"/>
    </source>
</evidence>
<dbReference type="Proteomes" id="UP001341840">
    <property type="component" value="Unassembled WGS sequence"/>
</dbReference>
<protein>
    <recommendedName>
        <fullName evidence="4">Replication factor A C-terminal domain-containing protein</fullName>
    </recommendedName>
</protein>
<feature type="region of interest" description="Disordered" evidence="1">
    <location>
        <begin position="146"/>
        <end position="173"/>
    </location>
</feature>
<dbReference type="InterPro" id="IPR012340">
    <property type="entry name" value="NA-bd_OB-fold"/>
</dbReference>
<sequence>MSISNTNHTTNLMINPDLEVVKKFRQRYCIHLRVVNTSGSASFVLFENAASDFLGVSADNLRSSILNTGGNLDNYLDKLLEFLGKSCIFKVLVNLQNINYFQPCVITVPKICKDDAILTTFSTKHEINTGKLGINGSTDHADCKTPSLPPLKKSKKARQYTSKASHAPEKKKLLEIEMGSPSDVKIRLRKSLPE</sequence>
<evidence type="ECO:0000256" key="1">
    <source>
        <dbReference type="SAM" id="MobiDB-lite"/>
    </source>
</evidence>
<accession>A0ABU6S677</accession>
<name>A0ABU6S677_9FABA</name>
<reference evidence="2 3" key="1">
    <citation type="journal article" date="2023" name="Plants (Basel)">
        <title>Bridging the Gap: Combining Genomics and Transcriptomics Approaches to Understand Stylosanthes scabra, an Orphan Legume from the Brazilian Caatinga.</title>
        <authorList>
            <person name="Ferreira-Neto J.R.C."/>
            <person name="da Silva M.D."/>
            <person name="Binneck E."/>
            <person name="de Melo N.F."/>
            <person name="da Silva R.H."/>
            <person name="de Melo A.L.T.M."/>
            <person name="Pandolfi V."/>
            <person name="Bustamante F.O."/>
            <person name="Brasileiro-Vidal A.C."/>
            <person name="Benko-Iseppon A.M."/>
        </authorList>
    </citation>
    <scope>NUCLEOTIDE SEQUENCE [LARGE SCALE GENOMIC DNA]</scope>
    <source>
        <tissue evidence="2">Leaves</tissue>
    </source>
</reference>
<evidence type="ECO:0008006" key="4">
    <source>
        <dbReference type="Google" id="ProtNLM"/>
    </source>
</evidence>
<comment type="caution">
    <text evidence="2">The sequence shown here is derived from an EMBL/GenBank/DDBJ whole genome shotgun (WGS) entry which is preliminary data.</text>
</comment>
<organism evidence="2 3">
    <name type="scientific">Stylosanthes scabra</name>
    <dbReference type="NCBI Taxonomy" id="79078"/>
    <lineage>
        <taxon>Eukaryota</taxon>
        <taxon>Viridiplantae</taxon>
        <taxon>Streptophyta</taxon>
        <taxon>Embryophyta</taxon>
        <taxon>Tracheophyta</taxon>
        <taxon>Spermatophyta</taxon>
        <taxon>Magnoliopsida</taxon>
        <taxon>eudicotyledons</taxon>
        <taxon>Gunneridae</taxon>
        <taxon>Pentapetalae</taxon>
        <taxon>rosids</taxon>
        <taxon>fabids</taxon>
        <taxon>Fabales</taxon>
        <taxon>Fabaceae</taxon>
        <taxon>Papilionoideae</taxon>
        <taxon>50 kb inversion clade</taxon>
        <taxon>dalbergioids sensu lato</taxon>
        <taxon>Dalbergieae</taxon>
        <taxon>Pterocarpus clade</taxon>
        <taxon>Stylosanthes</taxon>
    </lineage>
</organism>
<keyword evidence="3" id="KW-1185">Reference proteome</keyword>
<gene>
    <name evidence="2" type="ORF">PIB30_012762</name>
</gene>
<dbReference type="Gene3D" id="2.40.50.140">
    <property type="entry name" value="Nucleic acid-binding proteins"/>
    <property type="match status" value="1"/>
</dbReference>
<dbReference type="SUPFAM" id="SSF50249">
    <property type="entry name" value="Nucleic acid-binding proteins"/>
    <property type="match status" value="1"/>
</dbReference>
<dbReference type="EMBL" id="JASCZI010060447">
    <property type="protein sequence ID" value="MED6131754.1"/>
    <property type="molecule type" value="Genomic_DNA"/>
</dbReference>
<evidence type="ECO:0000313" key="3">
    <source>
        <dbReference type="Proteomes" id="UP001341840"/>
    </source>
</evidence>